<dbReference type="Proteomes" id="UP000244335">
    <property type="component" value="Unassembled WGS sequence"/>
</dbReference>
<dbReference type="PANTHER" id="PTHR23416:SF23">
    <property type="entry name" value="ACETYLTRANSFERASE C18B11.09C-RELATED"/>
    <property type="match status" value="1"/>
</dbReference>
<evidence type="ECO:0000313" key="7">
    <source>
        <dbReference type="Proteomes" id="UP000244335"/>
    </source>
</evidence>
<keyword evidence="2" id="KW-0808">Transferase</keyword>
<dbReference type="RefSeq" id="WP_116492720.1">
    <property type="nucleotide sequence ID" value="NZ_QDFR01000002.1"/>
</dbReference>
<evidence type="ECO:0000313" key="6">
    <source>
        <dbReference type="EMBL" id="PVE54932.1"/>
    </source>
</evidence>
<dbReference type="Gene3D" id="2.160.10.10">
    <property type="entry name" value="Hexapeptide repeat proteins"/>
    <property type="match status" value="1"/>
</dbReference>
<dbReference type="AlphaFoldDB" id="A0AA92H9R8"/>
<name>A0AA92H9R8_RHIRH</name>
<dbReference type="SMART" id="SM01266">
    <property type="entry name" value="Mac"/>
    <property type="match status" value="1"/>
</dbReference>
<evidence type="ECO:0000256" key="4">
    <source>
        <dbReference type="ARBA" id="ARBA00023315"/>
    </source>
</evidence>
<dbReference type="InterPro" id="IPR051159">
    <property type="entry name" value="Hexapeptide_acetyltransf"/>
</dbReference>
<dbReference type="InterPro" id="IPR018357">
    <property type="entry name" value="Hexapep_transf_CS"/>
</dbReference>
<evidence type="ECO:0000256" key="3">
    <source>
        <dbReference type="ARBA" id="ARBA00022737"/>
    </source>
</evidence>
<dbReference type="InterPro" id="IPR011004">
    <property type="entry name" value="Trimer_LpxA-like_sf"/>
</dbReference>
<dbReference type="PROSITE" id="PS00101">
    <property type="entry name" value="HEXAPEP_TRANSFERASES"/>
    <property type="match status" value="1"/>
</dbReference>
<dbReference type="SUPFAM" id="SSF51161">
    <property type="entry name" value="Trimeric LpxA-like enzymes"/>
    <property type="match status" value="1"/>
</dbReference>
<dbReference type="CDD" id="cd03357">
    <property type="entry name" value="LbH_MAT_GAT"/>
    <property type="match status" value="1"/>
</dbReference>
<keyword evidence="3" id="KW-0677">Repeat</keyword>
<feature type="domain" description="Maltose/galactoside acetyltransferase" evidence="5">
    <location>
        <begin position="5"/>
        <end position="59"/>
    </location>
</feature>
<reference evidence="6 7" key="1">
    <citation type="submission" date="2018-04" db="EMBL/GenBank/DDBJ databases">
        <authorList>
            <person name="Hagen T."/>
        </authorList>
    </citation>
    <scope>NUCLEOTIDE SEQUENCE [LARGE SCALE GENOMIC DNA]</scope>
    <source>
        <strain evidence="6 7">TPD7009</strain>
    </source>
</reference>
<dbReference type="PANTHER" id="PTHR23416">
    <property type="entry name" value="SIALIC ACID SYNTHASE-RELATED"/>
    <property type="match status" value="1"/>
</dbReference>
<organism evidence="6 7">
    <name type="scientific">Rhizobium rhizogenes</name>
    <name type="common">Agrobacterium rhizogenes</name>
    <dbReference type="NCBI Taxonomy" id="359"/>
    <lineage>
        <taxon>Bacteria</taxon>
        <taxon>Pseudomonadati</taxon>
        <taxon>Pseudomonadota</taxon>
        <taxon>Alphaproteobacteria</taxon>
        <taxon>Hyphomicrobiales</taxon>
        <taxon>Rhizobiaceae</taxon>
        <taxon>Rhizobium/Agrobacterium group</taxon>
        <taxon>Rhizobium</taxon>
    </lineage>
</organism>
<protein>
    <submittedName>
        <fullName evidence="6">Maltose acetyltransferase</fullName>
    </submittedName>
</protein>
<dbReference type="Pfam" id="PF00132">
    <property type="entry name" value="Hexapep"/>
    <property type="match status" value="1"/>
</dbReference>
<dbReference type="GO" id="GO:0008374">
    <property type="term" value="F:O-acyltransferase activity"/>
    <property type="evidence" value="ECO:0007669"/>
    <property type="project" value="TreeGrafter"/>
</dbReference>
<dbReference type="Pfam" id="PF12464">
    <property type="entry name" value="Mac"/>
    <property type="match status" value="1"/>
</dbReference>
<gene>
    <name evidence="6" type="ORF">DC430_06690</name>
</gene>
<comment type="caution">
    <text evidence="6">The sequence shown here is derived from an EMBL/GenBank/DDBJ whole genome shotgun (WGS) entry which is preliminary data.</text>
</comment>
<dbReference type="GO" id="GO:0005829">
    <property type="term" value="C:cytosol"/>
    <property type="evidence" value="ECO:0007669"/>
    <property type="project" value="TreeGrafter"/>
</dbReference>
<dbReference type="GO" id="GO:0016407">
    <property type="term" value="F:acetyltransferase activity"/>
    <property type="evidence" value="ECO:0007669"/>
    <property type="project" value="InterPro"/>
</dbReference>
<evidence type="ECO:0000259" key="5">
    <source>
        <dbReference type="SMART" id="SM01266"/>
    </source>
</evidence>
<dbReference type="InterPro" id="IPR001451">
    <property type="entry name" value="Hexapep"/>
</dbReference>
<dbReference type="EMBL" id="QDFR01000002">
    <property type="protein sequence ID" value="PVE54932.1"/>
    <property type="molecule type" value="Genomic_DNA"/>
</dbReference>
<evidence type="ECO:0000256" key="1">
    <source>
        <dbReference type="ARBA" id="ARBA00007274"/>
    </source>
</evidence>
<proteinExistence type="inferred from homology"/>
<sequence length="184" mass="19158">MSSEREKMAAGEWYCCLDDELDALRVKARFAVHQHNILPPNERGSIGPLLGKLLKSAAGSAFIEAPFHCSYGLNISLGERVYLNAGCTILDSGSVEIGAGSMLGPSVHVYCADHHRDITSRGQGIERARSVLIGKDVWIGGGAIILPGVTIGDGAIVGAGSVVTKSVAPGDIVVGNPARSTGHK</sequence>
<keyword evidence="4" id="KW-0012">Acyltransferase</keyword>
<comment type="similarity">
    <text evidence="1">Belongs to the transferase hexapeptide repeat family.</text>
</comment>
<evidence type="ECO:0000256" key="2">
    <source>
        <dbReference type="ARBA" id="ARBA00022679"/>
    </source>
</evidence>
<accession>A0AA92H9R8</accession>
<dbReference type="InterPro" id="IPR024688">
    <property type="entry name" value="Mac_dom"/>
</dbReference>